<dbReference type="NCBIfam" id="NF041951">
    <property type="entry name" value="phage_RstR"/>
    <property type="match status" value="1"/>
</dbReference>
<organism evidence="3 4">
    <name type="scientific">Hufsiella ginkgonis</name>
    <dbReference type="NCBI Taxonomy" id="2695274"/>
    <lineage>
        <taxon>Bacteria</taxon>
        <taxon>Pseudomonadati</taxon>
        <taxon>Bacteroidota</taxon>
        <taxon>Sphingobacteriia</taxon>
        <taxon>Sphingobacteriales</taxon>
        <taxon>Sphingobacteriaceae</taxon>
        <taxon>Hufsiella</taxon>
    </lineage>
</organism>
<dbReference type="Proteomes" id="UP000451233">
    <property type="component" value="Unassembled WGS sequence"/>
</dbReference>
<dbReference type="CDD" id="cd00093">
    <property type="entry name" value="HTH_XRE"/>
    <property type="match status" value="1"/>
</dbReference>
<name>A0A7K1XXE9_9SPHI</name>
<gene>
    <name evidence="3" type="ORF">GS398_09925</name>
</gene>
<keyword evidence="4" id="KW-1185">Reference proteome</keyword>
<dbReference type="PANTHER" id="PTHR46558">
    <property type="entry name" value="TRACRIPTIONAL REGULATORY PROTEIN-RELATED-RELATED"/>
    <property type="match status" value="1"/>
</dbReference>
<comment type="caution">
    <text evidence="3">The sequence shown here is derived from an EMBL/GenBank/DDBJ whole genome shotgun (WGS) entry which is preliminary data.</text>
</comment>
<evidence type="ECO:0000313" key="4">
    <source>
        <dbReference type="Proteomes" id="UP000451233"/>
    </source>
</evidence>
<protein>
    <submittedName>
        <fullName evidence="3">Helix-turn-helix domain-containing protein</fullName>
    </submittedName>
</protein>
<feature type="domain" description="HTH cro/C1-type" evidence="2">
    <location>
        <begin position="12"/>
        <end position="66"/>
    </location>
</feature>
<evidence type="ECO:0000256" key="1">
    <source>
        <dbReference type="ARBA" id="ARBA00023125"/>
    </source>
</evidence>
<dbReference type="InterPro" id="IPR010982">
    <property type="entry name" value="Lambda_DNA-bd_dom_sf"/>
</dbReference>
<dbReference type="InterPro" id="IPR001387">
    <property type="entry name" value="Cro/C1-type_HTH"/>
</dbReference>
<reference evidence="3 4" key="1">
    <citation type="submission" date="2019-11" db="EMBL/GenBank/DDBJ databases">
        <title>Pedobacter sp. HMF7056 Genome sequencing and assembly.</title>
        <authorList>
            <person name="Kang H."/>
            <person name="Kim H."/>
            <person name="Joh K."/>
        </authorList>
    </citation>
    <scope>NUCLEOTIDE SEQUENCE [LARGE SCALE GENOMIC DNA]</scope>
    <source>
        <strain evidence="3 4">HMF7056</strain>
    </source>
</reference>
<keyword evidence="1" id="KW-0238">DNA-binding</keyword>
<evidence type="ECO:0000313" key="3">
    <source>
        <dbReference type="EMBL" id="MXV15622.1"/>
    </source>
</evidence>
<dbReference type="Pfam" id="PF01381">
    <property type="entry name" value="HTH_3"/>
    <property type="match status" value="1"/>
</dbReference>
<dbReference type="PROSITE" id="PS50943">
    <property type="entry name" value="HTH_CROC1"/>
    <property type="match status" value="1"/>
</dbReference>
<dbReference type="Gene3D" id="1.10.260.40">
    <property type="entry name" value="lambda repressor-like DNA-binding domains"/>
    <property type="match status" value="1"/>
</dbReference>
<dbReference type="InterPro" id="IPR049639">
    <property type="entry name" value="RstR"/>
</dbReference>
<dbReference type="SUPFAM" id="SSF47413">
    <property type="entry name" value="lambda repressor-like DNA-binding domains"/>
    <property type="match status" value="1"/>
</dbReference>
<dbReference type="EMBL" id="WVHS01000002">
    <property type="protein sequence ID" value="MXV15622.1"/>
    <property type="molecule type" value="Genomic_DNA"/>
</dbReference>
<dbReference type="PANTHER" id="PTHR46558:SF11">
    <property type="entry name" value="HTH-TYPE TRANSCRIPTIONAL REGULATOR XRE"/>
    <property type="match status" value="1"/>
</dbReference>
<evidence type="ECO:0000259" key="2">
    <source>
        <dbReference type="PROSITE" id="PS50943"/>
    </source>
</evidence>
<sequence>MDSELLLFGERLLQVRKRRKVSQEELAKKIGVHAPVIGRYERGEVKPSIETAARMANALDASLDYLTGLVDQELDREAVRQISELQTLKPEDQEHILRTLAALIREAKTRQAFGNK</sequence>
<dbReference type="SMART" id="SM00530">
    <property type="entry name" value="HTH_XRE"/>
    <property type="match status" value="1"/>
</dbReference>
<dbReference type="AlphaFoldDB" id="A0A7K1XXE9"/>
<proteinExistence type="predicted"/>
<accession>A0A7K1XXE9</accession>
<dbReference type="GO" id="GO:0003677">
    <property type="term" value="F:DNA binding"/>
    <property type="evidence" value="ECO:0007669"/>
    <property type="project" value="UniProtKB-KW"/>
</dbReference>